<protein>
    <submittedName>
        <fullName evidence="4">Copper radical oxidase</fullName>
    </submittedName>
</protein>
<evidence type="ECO:0000313" key="4">
    <source>
        <dbReference type="EMBL" id="PMD21076.1"/>
    </source>
</evidence>
<feature type="domain" description="WSC" evidence="3">
    <location>
        <begin position="359"/>
        <end position="451"/>
    </location>
</feature>
<dbReference type="STRING" id="1745343.A0A2J6Q4A9"/>
<name>A0A2J6Q4A9_9HELO</name>
<feature type="region of interest" description="Disordered" evidence="2">
    <location>
        <begin position="599"/>
        <end position="643"/>
    </location>
</feature>
<dbReference type="SUPFAM" id="SSF81296">
    <property type="entry name" value="E set domains"/>
    <property type="match status" value="1"/>
</dbReference>
<dbReference type="PANTHER" id="PTHR32208:SF105">
    <property type="entry name" value="COPPER RADICAL OXIDASE"/>
    <property type="match status" value="1"/>
</dbReference>
<evidence type="ECO:0000259" key="3">
    <source>
        <dbReference type="PROSITE" id="PS51212"/>
    </source>
</evidence>
<gene>
    <name evidence="4" type="ORF">NA56DRAFT_600308</name>
</gene>
<dbReference type="EMBL" id="KZ613482">
    <property type="protein sequence ID" value="PMD21076.1"/>
    <property type="molecule type" value="Genomic_DNA"/>
</dbReference>
<accession>A0A2J6Q4A9</accession>
<dbReference type="Proteomes" id="UP000235672">
    <property type="component" value="Unassembled WGS sequence"/>
</dbReference>
<feature type="domain" description="WSC" evidence="3">
    <location>
        <begin position="144"/>
        <end position="242"/>
    </location>
</feature>
<feature type="region of interest" description="Disordered" evidence="2">
    <location>
        <begin position="251"/>
        <end position="347"/>
    </location>
</feature>
<dbReference type="InterPro" id="IPR013783">
    <property type="entry name" value="Ig-like_fold"/>
</dbReference>
<reference evidence="4 5" key="1">
    <citation type="submission" date="2016-05" db="EMBL/GenBank/DDBJ databases">
        <title>A degradative enzymes factory behind the ericoid mycorrhizal symbiosis.</title>
        <authorList>
            <consortium name="DOE Joint Genome Institute"/>
            <person name="Martino E."/>
            <person name="Morin E."/>
            <person name="Grelet G."/>
            <person name="Kuo A."/>
            <person name="Kohler A."/>
            <person name="Daghino S."/>
            <person name="Barry K."/>
            <person name="Choi C."/>
            <person name="Cichocki N."/>
            <person name="Clum A."/>
            <person name="Copeland A."/>
            <person name="Hainaut M."/>
            <person name="Haridas S."/>
            <person name="Labutti K."/>
            <person name="Lindquist E."/>
            <person name="Lipzen A."/>
            <person name="Khouja H.-R."/>
            <person name="Murat C."/>
            <person name="Ohm R."/>
            <person name="Olson A."/>
            <person name="Spatafora J."/>
            <person name="Veneault-Fourrey C."/>
            <person name="Henrissat B."/>
            <person name="Grigoriev I."/>
            <person name="Martin F."/>
            <person name="Perotto S."/>
        </authorList>
    </citation>
    <scope>NUCLEOTIDE SEQUENCE [LARGE SCALE GENOMIC DNA]</scope>
    <source>
        <strain evidence="4 5">UAMH 7357</strain>
    </source>
</reference>
<dbReference type="SUPFAM" id="SSF50965">
    <property type="entry name" value="Galactose oxidase, central domain"/>
    <property type="match status" value="1"/>
</dbReference>
<dbReference type="CDD" id="cd02851">
    <property type="entry name" value="E_set_GO_C"/>
    <property type="match status" value="1"/>
</dbReference>
<dbReference type="Gene3D" id="2.130.10.80">
    <property type="entry name" value="Galactose oxidase/kelch, beta-propeller"/>
    <property type="match status" value="1"/>
</dbReference>
<dbReference type="Pfam" id="PF01822">
    <property type="entry name" value="WSC"/>
    <property type="match status" value="6"/>
</dbReference>
<dbReference type="OrthoDB" id="2019572at2759"/>
<proteinExistence type="predicted"/>
<dbReference type="PANTHER" id="PTHR32208">
    <property type="entry name" value="SECRETED PROTEIN-RELATED"/>
    <property type="match status" value="1"/>
</dbReference>
<keyword evidence="5" id="KW-1185">Reference proteome</keyword>
<dbReference type="Pfam" id="PF09118">
    <property type="entry name" value="GO-like_E_set"/>
    <property type="match status" value="1"/>
</dbReference>
<dbReference type="Gene3D" id="2.60.40.10">
    <property type="entry name" value="Immunoglobulins"/>
    <property type="match status" value="1"/>
</dbReference>
<dbReference type="InterPro" id="IPR002889">
    <property type="entry name" value="WSC_carb-bd"/>
</dbReference>
<dbReference type="InterPro" id="IPR014756">
    <property type="entry name" value="Ig_E-set"/>
</dbReference>
<dbReference type="InterPro" id="IPR015202">
    <property type="entry name" value="GO-like_E_set"/>
</dbReference>
<dbReference type="InterPro" id="IPR011043">
    <property type="entry name" value="Gal_Oxase/kelch_b-propeller"/>
</dbReference>
<dbReference type="InterPro" id="IPR009880">
    <property type="entry name" value="Glyoxal_oxidase_N"/>
</dbReference>
<evidence type="ECO:0000256" key="2">
    <source>
        <dbReference type="SAM" id="MobiDB-lite"/>
    </source>
</evidence>
<feature type="domain" description="WSC" evidence="3">
    <location>
        <begin position="762"/>
        <end position="885"/>
    </location>
</feature>
<evidence type="ECO:0000256" key="1">
    <source>
        <dbReference type="ARBA" id="ARBA00022729"/>
    </source>
</evidence>
<feature type="domain" description="WSC" evidence="3">
    <location>
        <begin position="501"/>
        <end position="593"/>
    </location>
</feature>
<feature type="domain" description="WSC" evidence="3">
    <location>
        <begin position="649"/>
        <end position="743"/>
    </location>
</feature>
<keyword evidence="1" id="KW-0732">Signal</keyword>
<dbReference type="SMART" id="SM00321">
    <property type="entry name" value="WSC"/>
    <property type="match status" value="6"/>
</dbReference>
<sequence length="1430" mass="149123">MVRSLGTVIGAIQLISSLTTTNGLTIEKRQGVVPTTLPGSWVSEGCYVDVGRTLTGGGYDSNTAMTIESCISYCNSAGFIYAGTEYTAQCYCGNSLAAGSGPAPTTDCSMTCSGNATEACGGPNRLNLFWSGTTGPQTNPGANNWKFSGCYTEGNGGRALPNGVTTTGGSSVMTVDLCLAACQSAGYVLAGAEYSGECWCGNAIEYGATLAPEGLAGCNMLCNGNHSEYCGGSGRLDLYDYNNQVSLPPYTTISSTTSSKSSTITTTSAVPTTSSTKSPTVSTVSTSKTLTTSTVSSVSSAKTSTSTSTPSDPTTSSTKPSTTPSVKPGTSSTVVTTSSTSSSAPSVSPTLAIKNTVGAYTFQGCYTEATNMRALSSASYYDYPAMTLEECAADCAGFTYFGVEYGGECYCGNVINAGSVLAALTDCSFICPGNPYEYCGAGSRLEMYKLSGSTISSSSSASGSTSSSAPLVSSSSSASGSTSSSAPSVSPTLAIKNNVGAYTFQGCYTEATNMRALSSASYYDYTAMTLEECATDCAGFTYFGVEYGGECYCGNIINAGSVLTALTDCSFTCPGNPYEYCGAGNRLEMYKLSGSTISSSSSASGSTSATSTSVTGSTSLKSSTATSVTSTGSQTSTSTSSSATTTQTGWVYQGCWVDGLNGRDLNYQQPDNQQNTVEACQAECAKLGYTIAGLEYAVQCFCDNFLYNGAALAADQTSCNTPCPGNTAEMCGAGNRLSLYSFNEKPKVYQPPAVQTTGLPANWVYKGCLQDNIPSNEDPNEILSTFPYMVWNNASNAPVPCIEQCQAFGFNAAGLEYGSECFCGDVENIQIASAPGVSTNPGATQFYTRSAIPQIVPDSQCNSVCSGNGSYLCGSGNLMSYYAWDGPEPLYNFNFPTGTAAGSYSLLIGGVVVPLMTTQGVNGKAQFIEKYGSGEPNGTGAYELDLTEINDWSLAWRTMTGLETDVFCSAGLTLPDKAGRILTVGGWAGQSNFGVRMYTPDGGPGVFGTNEWQEDSGVLSLQVPRWYPSAMVMANGSIMIIGGEIGSNDAEQPTLELLPATGVPVGGATVSGYSNTTVYLEFLDRTAPFNLYPFVCVVPSGIFVAYYNEARILDEKTFQTIKTLPNMPGAVNDPTGGRTYQLEGSMVLLPQHAPYTDNLGVLICGGSTSNGGYPIDNCISTYPEDTNPTWTIERMPSRRVMPCMAGLPDGTYVIVNGAQHGVAGFGLGGDPNYNAVLYDPTKPINSRMSIMANTTVARLYHSEAITLLDGRVMISGSDPTGDYNQPAGEWPEEYRVEVFTPPYLLSNLPRPTFSVNSSDWAYGDTIQLNINLPSGLASNIKISMLGSVVSTHGNAMGQRTIFPAFSCSSASSCTMTAPPNAHVAPPGWFMIFVLDGPTPAVGQFIRIGKDPGNIGLWPAGNEAFAPLPGI</sequence>
<dbReference type="InterPro" id="IPR037293">
    <property type="entry name" value="Gal_Oxidase_central_sf"/>
</dbReference>
<evidence type="ECO:0000313" key="5">
    <source>
        <dbReference type="Proteomes" id="UP000235672"/>
    </source>
</evidence>
<dbReference type="PROSITE" id="PS51212">
    <property type="entry name" value="WSC"/>
    <property type="match status" value="6"/>
</dbReference>
<dbReference type="Pfam" id="PF07250">
    <property type="entry name" value="Glyoxal_oxid_N"/>
    <property type="match status" value="1"/>
</dbReference>
<feature type="domain" description="WSC" evidence="3">
    <location>
        <begin position="40"/>
        <end position="132"/>
    </location>
</feature>
<organism evidence="4 5">
    <name type="scientific">Hyaloscypha hepaticicola</name>
    <dbReference type="NCBI Taxonomy" id="2082293"/>
    <lineage>
        <taxon>Eukaryota</taxon>
        <taxon>Fungi</taxon>
        <taxon>Dikarya</taxon>
        <taxon>Ascomycota</taxon>
        <taxon>Pezizomycotina</taxon>
        <taxon>Leotiomycetes</taxon>
        <taxon>Helotiales</taxon>
        <taxon>Hyaloscyphaceae</taxon>
        <taxon>Hyaloscypha</taxon>
    </lineage>
</organism>